<evidence type="ECO:0000256" key="1">
    <source>
        <dbReference type="SAM" id="MobiDB-lite"/>
    </source>
</evidence>
<evidence type="ECO:0000313" key="3">
    <source>
        <dbReference type="Proteomes" id="UP001201812"/>
    </source>
</evidence>
<feature type="region of interest" description="Disordered" evidence="1">
    <location>
        <begin position="70"/>
        <end position="90"/>
    </location>
</feature>
<proteinExistence type="predicted"/>
<name>A0AAD4MVQ1_9BILA</name>
<protein>
    <submittedName>
        <fullName evidence="2">Uncharacterized protein</fullName>
    </submittedName>
</protein>
<accession>A0AAD4MVQ1</accession>
<dbReference type="AlphaFoldDB" id="A0AAD4MVQ1"/>
<reference evidence="2" key="1">
    <citation type="submission" date="2022-01" db="EMBL/GenBank/DDBJ databases">
        <title>Genome Sequence Resource for Two Populations of Ditylenchus destructor, the Migratory Endoparasitic Phytonematode.</title>
        <authorList>
            <person name="Zhang H."/>
            <person name="Lin R."/>
            <person name="Xie B."/>
        </authorList>
    </citation>
    <scope>NUCLEOTIDE SEQUENCE</scope>
    <source>
        <strain evidence="2">BazhouSP</strain>
    </source>
</reference>
<evidence type="ECO:0000313" key="2">
    <source>
        <dbReference type="EMBL" id="KAI1702910.1"/>
    </source>
</evidence>
<organism evidence="2 3">
    <name type="scientific">Ditylenchus destructor</name>
    <dbReference type="NCBI Taxonomy" id="166010"/>
    <lineage>
        <taxon>Eukaryota</taxon>
        <taxon>Metazoa</taxon>
        <taxon>Ecdysozoa</taxon>
        <taxon>Nematoda</taxon>
        <taxon>Chromadorea</taxon>
        <taxon>Rhabditida</taxon>
        <taxon>Tylenchina</taxon>
        <taxon>Tylenchomorpha</taxon>
        <taxon>Sphaerularioidea</taxon>
        <taxon>Anguinidae</taxon>
        <taxon>Anguininae</taxon>
        <taxon>Ditylenchus</taxon>
    </lineage>
</organism>
<dbReference type="Proteomes" id="UP001201812">
    <property type="component" value="Unassembled WGS sequence"/>
</dbReference>
<keyword evidence="3" id="KW-1185">Reference proteome</keyword>
<sequence length="502" mass="53759">MPSFGKLGLATWHVIRTADLATWHQVAKLGRLGIDKDRPLVVLVKSQRVSLLELAATKATQDLLLMVKSPPGGNKSNVSPSAGGNPAPRTSVYLGVPTGGAGAVTSVYFGVGGAGPVGTTPGNYFASPATAAGGGAPVPMGLHLPADADASASTSKWISNAFAPFVFKAPSKMWYELLRFFSRKELVILQFGNRFFAKAIRDLKLPALHFIARLAIGMINLPNMGIFCFVGTGVNEKHPSDTFCPPSYVRFSKIILTTLVIDGDFMERLKKHKITFTNCAFVFFKLNVHEEPANEAMKTLMEDVFTECTKVNLYTKGWTSAKQLNLCTLPGVYKCNTLSFDGDKMVLITEDPIFESMIEWLHSSRGSTEKCIFCEALRKFVDDVECHTYVLGIFDLQEDFLHEFADFSAANTTTGEHMLSYANFDDVGGSNFALTSSSSGSSWCSKPIGLLRFRRSGGGGAASKPGIGGGSKPAPGTSVYFAAPSGGAGGAPGVTSCYFAPK</sequence>
<comment type="caution">
    <text evidence="2">The sequence shown here is derived from an EMBL/GenBank/DDBJ whole genome shotgun (WGS) entry which is preliminary data.</text>
</comment>
<gene>
    <name evidence="2" type="ORF">DdX_15244</name>
</gene>
<dbReference type="EMBL" id="JAKKPZ010000091">
    <property type="protein sequence ID" value="KAI1702910.1"/>
    <property type="molecule type" value="Genomic_DNA"/>
</dbReference>